<evidence type="ECO:0000259" key="2">
    <source>
        <dbReference type="PROSITE" id="PS51819"/>
    </source>
</evidence>
<name>A0A927H7B3_9BACL</name>
<dbReference type="PANTHER" id="PTHR46142">
    <property type="match status" value="1"/>
</dbReference>
<dbReference type="PANTHER" id="PTHR46142:SF3">
    <property type="entry name" value="F18B13.24 PROTEIN"/>
    <property type="match status" value="1"/>
</dbReference>
<protein>
    <submittedName>
        <fullName evidence="3">VOC family protein</fullName>
    </submittedName>
</protein>
<dbReference type="PROSITE" id="PS51819">
    <property type="entry name" value="VOC"/>
    <property type="match status" value="1"/>
</dbReference>
<reference evidence="3" key="1">
    <citation type="submission" date="2020-09" db="EMBL/GenBank/DDBJ databases">
        <title>A novel bacterium of genus Paenibacillus, isolated from South China Sea.</title>
        <authorList>
            <person name="Huang H."/>
            <person name="Mo K."/>
            <person name="Hu Y."/>
        </authorList>
    </citation>
    <scope>NUCLEOTIDE SEQUENCE</scope>
    <source>
        <strain evidence="3">IB182493</strain>
    </source>
</reference>
<dbReference type="RefSeq" id="WP_190861474.1">
    <property type="nucleotide sequence ID" value="NZ_JACXIY010000014.1"/>
</dbReference>
<dbReference type="Proteomes" id="UP000632125">
    <property type="component" value="Unassembled WGS sequence"/>
</dbReference>
<organism evidence="3 4">
    <name type="scientific">Paenibacillus arenilitoris</name>
    <dbReference type="NCBI Taxonomy" id="2772299"/>
    <lineage>
        <taxon>Bacteria</taxon>
        <taxon>Bacillati</taxon>
        <taxon>Bacillota</taxon>
        <taxon>Bacilli</taxon>
        <taxon>Bacillales</taxon>
        <taxon>Paenibacillaceae</taxon>
        <taxon>Paenibacillus</taxon>
    </lineage>
</organism>
<evidence type="ECO:0000313" key="4">
    <source>
        <dbReference type="Proteomes" id="UP000632125"/>
    </source>
</evidence>
<dbReference type="InterPro" id="IPR037523">
    <property type="entry name" value="VOC_core"/>
</dbReference>
<dbReference type="Gene3D" id="3.10.180.10">
    <property type="entry name" value="2,3-Dihydroxybiphenyl 1,2-Dioxygenase, domain 1"/>
    <property type="match status" value="1"/>
</dbReference>
<keyword evidence="1" id="KW-0479">Metal-binding</keyword>
<accession>A0A927H7B3</accession>
<dbReference type="GO" id="GO:0046872">
    <property type="term" value="F:metal ion binding"/>
    <property type="evidence" value="ECO:0007669"/>
    <property type="project" value="UniProtKB-KW"/>
</dbReference>
<dbReference type="InterPro" id="IPR004360">
    <property type="entry name" value="Glyas_Fos-R_dOase_dom"/>
</dbReference>
<feature type="domain" description="VOC" evidence="2">
    <location>
        <begin position="6"/>
        <end position="125"/>
    </location>
</feature>
<dbReference type="AlphaFoldDB" id="A0A927H7B3"/>
<gene>
    <name evidence="3" type="ORF">IDH41_12590</name>
</gene>
<dbReference type="Pfam" id="PF00903">
    <property type="entry name" value="Glyoxalase"/>
    <property type="match status" value="1"/>
</dbReference>
<comment type="caution">
    <text evidence="3">The sequence shown here is derived from an EMBL/GenBank/DDBJ whole genome shotgun (WGS) entry which is preliminary data.</text>
</comment>
<dbReference type="InterPro" id="IPR029068">
    <property type="entry name" value="Glyas_Bleomycin-R_OHBP_Dase"/>
</dbReference>
<dbReference type="PROSITE" id="PS00934">
    <property type="entry name" value="GLYOXALASE_I_1"/>
    <property type="match status" value="1"/>
</dbReference>
<keyword evidence="4" id="KW-1185">Reference proteome</keyword>
<dbReference type="GO" id="GO:0004462">
    <property type="term" value="F:lactoylglutathione lyase activity"/>
    <property type="evidence" value="ECO:0007669"/>
    <property type="project" value="InterPro"/>
</dbReference>
<proteinExistence type="predicted"/>
<evidence type="ECO:0000256" key="1">
    <source>
        <dbReference type="ARBA" id="ARBA00022723"/>
    </source>
</evidence>
<dbReference type="EMBL" id="JACXIY010000014">
    <property type="protein sequence ID" value="MBD2869419.1"/>
    <property type="molecule type" value="Genomic_DNA"/>
</dbReference>
<evidence type="ECO:0000313" key="3">
    <source>
        <dbReference type="EMBL" id="MBD2869419.1"/>
    </source>
</evidence>
<sequence>MIRNEGLHHVSIIVSDLERSKSFYERVLGLREIERPPFGFPGAWYAVGGSGQQLHIIVHDGETKRAGGIDSRDGHFAVSVSDYGDAIDWLERHGIEYRANPNSMTGFAQIFMLDPDRNIIELNAAMRPEGREA</sequence>
<dbReference type="InterPro" id="IPR018146">
    <property type="entry name" value="Glyoxalase_1_CS"/>
</dbReference>
<dbReference type="SUPFAM" id="SSF54593">
    <property type="entry name" value="Glyoxalase/Bleomycin resistance protein/Dihydroxybiphenyl dioxygenase"/>
    <property type="match status" value="1"/>
</dbReference>